<dbReference type="SUPFAM" id="SSF53850">
    <property type="entry name" value="Periplasmic binding protein-like II"/>
    <property type="match status" value="1"/>
</dbReference>
<organism evidence="4">
    <name type="scientific">Streptomyces sp. NBC_00180</name>
    <dbReference type="NCBI Taxonomy" id="2903632"/>
    <lineage>
        <taxon>Bacteria</taxon>
        <taxon>Bacillati</taxon>
        <taxon>Actinomycetota</taxon>
        <taxon>Actinomycetes</taxon>
        <taxon>Kitasatosporales</taxon>
        <taxon>Streptomycetaceae</taxon>
        <taxon>Streptomyces</taxon>
    </lineage>
</organism>
<reference evidence="4" key="1">
    <citation type="submission" date="2022-10" db="EMBL/GenBank/DDBJ databases">
        <title>The complete genomes of actinobacterial strains from the NBC collection.</title>
        <authorList>
            <person name="Joergensen T.S."/>
            <person name="Alvarez Arevalo M."/>
            <person name="Sterndorff E.B."/>
            <person name="Faurdal D."/>
            <person name="Vuksanovic O."/>
            <person name="Mourched A.-S."/>
            <person name="Charusanti P."/>
            <person name="Shaw S."/>
            <person name="Blin K."/>
            <person name="Weber T."/>
        </authorList>
    </citation>
    <scope>NUCLEOTIDE SEQUENCE</scope>
    <source>
        <strain evidence="4">NBC 00180</strain>
    </source>
</reference>
<proteinExistence type="predicted"/>
<feature type="transmembrane region" description="Helical" evidence="2">
    <location>
        <begin position="6"/>
        <end position="28"/>
    </location>
</feature>
<dbReference type="PANTHER" id="PTHR30570">
    <property type="entry name" value="PERIPLASMIC PHOSPHATE BINDING COMPONENT OF PHOSPHATE ABC TRANSPORTER"/>
    <property type="match status" value="1"/>
</dbReference>
<keyword evidence="2" id="KW-0472">Membrane</keyword>
<dbReference type="Pfam" id="PF12849">
    <property type="entry name" value="PBP_like_2"/>
    <property type="match status" value="1"/>
</dbReference>
<dbReference type="EMBL" id="CP108140">
    <property type="protein sequence ID" value="WTP87146.1"/>
    <property type="molecule type" value="Genomic_DNA"/>
</dbReference>
<sequence>MEWLSAENVVAIGTAVIGVVASGVMVWYERRVPRRKRIGYRVQMDNAIGDDVRSGRENRRLGLFDEAPGMVDATLVLLRIENDGSQSIDRDDYTSPERHGLTAVFTDRTIRGVSVTQPTDIDHIMDHFSADRGFGYDGNRLRIPRVPLNRGDYFKLLVLLSGGDVGREIRLYGGIREGEVHPNRSATPDEKENVFSLPARVFTALLTASVLVLAGIVVFRDGNPIECARGGLTVTGSTAFAPVLETLAKDYEGKCQGADITVEARGSELGVVELDALAGRSKDSARSVIAFSDGPSGERLGLRGKKIALSAYTLVAGEGNTFAAAGLSVRQVRELYAGTYTRWGQLMSEAERETTYRDLADLPIVLVSRGDNSGTRQIFQERVLDGRWESAPSTSLDCRENPSVVVRCELASTGDVLKKVAATRGAIGYSELALAEAAEKDGVARVPLDGKQADIDEIETNGSTYPYRDVEYAYTYGTPRNGTLAAGFLAHLDEETSRQAIRDKGHLPCRQAMPLCE</sequence>
<evidence type="ECO:0000256" key="2">
    <source>
        <dbReference type="SAM" id="Phobius"/>
    </source>
</evidence>
<evidence type="ECO:0000256" key="1">
    <source>
        <dbReference type="ARBA" id="ARBA00022729"/>
    </source>
</evidence>
<dbReference type="Gene3D" id="3.40.190.10">
    <property type="entry name" value="Periplasmic binding protein-like II"/>
    <property type="match status" value="2"/>
</dbReference>
<accession>A0AAU1HYN2</accession>
<gene>
    <name evidence="4" type="ORF">OG477_18005</name>
</gene>
<feature type="transmembrane region" description="Helical" evidence="2">
    <location>
        <begin position="201"/>
        <end position="219"/>
    </location>
</feature>
<dbReference type="InterPro" id="IPR050811">
    <property type="entry name" value="Phosphate_ABC_transporter"/>
</dbReference>
<name>A0AAU1HYN2_9ACTN</name>
<feature type="domain" description="PBP" evidence="3">
    <location>
        <begin position="226"/>
        <end position="490"/>
    </location>
</feature>
<dbReference type="AlphaFoldDB" id="A0AAU1HYN2"/>
<protein>
    <submittedName>
        <fullName evidence="4">Substrate-binding domain-containing protein</fullName>
    </submittedName>
</protein>
<dbReference type="InterPro" id="IPR024370">
    <property type="entry name" value="PBP_domain"/>
</dbReference>
<keyword evidence="2" id="KW-0812">Transmembrane</keyword>
<keyword evidence="1" id="KW-0732">Signal</keyword>
<evidence type="ECO:0000313" key="4">
    <source>
        <dbReference type="EMBL" id="WTP87146.1"/>
    </source>
</evidence>
<dbReference type="PANTHER" id="PTHR30570:SF1">
    <property type="entry name" value="PHOSPHATE-BINDING PROTEIN PSTS"/>
    <property type="match status" value="1"/>
</dbReference>
<evidence type="ECO:0000259" key="3">
    <source>
        <dbReference type="Pfam" id="PF12849"/>
    </source>
</evidence>
<keyword evidence="2" id="KW-1133">Transmembrane helix</keyword>